<reference evidence="1 2" key="1">
    <citation type="journal article" date="2019" name="Nat. Med.">
        <title>A library of human gut bacterial isolates paired with longitudinal multiomics data enables mechanistic microbiome research.</title>
        <authorList>
            <person name="Poyet M."/>
            <person name="Groussin M."/>
            <person name="Gibbons S.M."/>
            <person name="Avila-Pacheco J."/>
            <person name="Jiang X."/>
            <person name="Kearney S.M."/>
            <person name="Perrotta A.R."/>
            <person name="Berdy B."/>
            <person name="Zhao S."/>
            <person name="Lieberman T.D."/>
            <person name="Swanson P.K."/>
            <person name="Smith M."/>
            <person name="Roesemann S."/>
            <person name="Alexander J.E."/>
            <person name="Rich S.A."/>
            <person name="Livny J."/>
            <person name="Vlamakis H."/>
            <person name="Clish C."/>
            <person name="Bullock K."/>
            <person name="Deik A."/>
            <person name="Scott J."/>
            <person name="Pierce K.A."/>
            <person name="Xavier R.J."/>
            <person name="Alm E.J."/>
        </authorList>
    </citation>
    <scope>NUCLEOTIDE SEQUENCE [LARGE SCALE GENOMIC DNA]</scope>
    <source>
        <strain evidence="1 2">BIOML-A198</strain>
    </source>
</reference>
<proteinExistence type="predicted"/>
<gene>
    <name evidence="1" type="ORF">GMA92_01105</name>
</gene>
<dbReference type="Proteomes" id="UP000487649">
    <property type="component" value="Unassembled WGS sequence"/>
</dbReference>
<evidence type="ECO:0000313" key="2">
    <source>
        <dbReference type="Proteomes" id="UP000487649"/>
    </source>
</evidence>
<dbReference type="EMBL" id="WMQE01000002">
    <property type="protein sequence ID" value="MTK20033.1"/>
    <property type="molecule type" value="Genomic_DNA"/>
</dbReference>
<evidence type="ECO:0000313" key="1">
    <source>
        <dbReference type="EMBL" id="MTK20033.1"/>
    </source>
</evidence>
<accession>A0A173S9A4</accession>
<comment type="caution">
    <text evidence="1">The sequence shown here is derived from an EMBL/GenBank/DDBJ whole genome shotgun (WGS) entry which is preliminary data.</text>
</comment>
<dbReference type="GeneID" id="60058762"/>
<dbReference type="RefSeq" id="WP_006784176.1">
    <property type="nucleotide sequence ID" value="NZ_CABJBH010000006.1"/>
</dbReference>
<sequence length="124" mass="14515">MSKWWMMILISMLLTGCTSQAIKLDDEKFLECVDGDTVDFSMFFPTDWDIVWIFHPYTPLEKVEETIGTRFKHETAIEYSDTIHLVIALKDDHVVSYAEISRLVYDFNTAETLKITKENQLQIN</sequence>
<name>A0A173S9A4_9FIRM</name>
<dbReference type="OrthoDB" id="8778044at2"/>
<organism evidence="1 2">
    <name type="scientific">Turicibacter sanguinis</name>
    <dbReference type="NCBI Taxonomy" id="154288"/>
    <lineage>
        <taxon>Bacteria</taxon>
        <taxon>Bacillati</taxon>
        <taxon>Bacillota</taxon>
        <taxon>Erysipelotrichia</taxon>
        <taxon>Erysipelotrichales</taxon>
        <taxon>Turicibacteraceae</taxon>
        <taxon>Turicibacter</taxon>
    </lineage>
</organism>
<dbReference type="PROSITE" id="PS51257">
    <property type="entry name" value="PROKAR_LIPOPROTEIN"/>
    <property type="match status" value="1"/>
</dbReference>
<dbReference type="AlphaFoldDB" id="A0A173S9A4"/>
<protein>
    <submittedName>
        <fullName evidence="1">Uncharacterized protein</fullName>
    </submittedName>
</protein>